<keyword evidence="1" id="KW-0704">Schiff base</keyword>
<dbReference type="AlphaFoldDB" id="A0A1Y1S2G3"/>
<protein>
    <submittedName>
        <fullName evidence="2">Transaldolase</fullName>
    </submittedName>
</protein>
<dbReference type="Gene3D" id="3.20.20.70">
    <property type="entry name" value="Aldolase class I"/>
    <property type="match status" value="1"/>
</dbReference>
<dbReference type="Pfam" id="PF00923">
    <property type="entry name" value="TAL_FSA"/>
    <property type="match status" value="1"/>
</dbReference>
<reference evidence="2 3" key="1">
    <citation type="submission" date="2017-03" db="EMBL/GenBank/DDBJ databases">
        <title>Draft Genome sequence of Marispirochaeta sp. strain JC444.</title>
        <authorList>
            <person name="Shivani Y."/>
            <person name="Subhash Y."/>
            <person name="Sasikala C."/>
            <person name="Ramana C."/>
        </authorList>
    </citation>
    <scope>NUCLEOTIDE SEQUENCE [LARGE SCALE GENOMIC DNA]</scope>
    <source>
        <strain evidence="2 3">JC444</strain>
    </source>
</reference>
<organism evidence="2 3">
    <name type="scientific">Marispirochaeta aestuarii</name>
    <dbReference type="NCBI Taxonomy" id="1963862"/>
    <lineage>
        <taxon>Bacteria</taxon>
        <taxon>Pseudomonadati</taxon>
        <taxon>Spirochaetota</taxon>
        <taxon>Spirochaetia</taxon>
        <taxon>Spirochaetales</taxon>
        <taxon>Spirochaetaceae</taxon>
        <taxon>Marispirochaeta</taxon>
    </lineage>
</organism>
<comment type="caution">
    <text evidence="2">The sequence shown here is derived from an EMBL/GenBank/DDBJ whole genome shotgun (WGS) entry which is preliminary data.</text>
</comment>
<dbReference type="GO" id="GO:0005975">
    <property type="term" value="P:carbohydrate metabolic process"/>
    <property type="evidence" value="ECO:0007669"/>
    <property type="project" value="InterPro"/>
</dbReference>
<sequence length="443" mass="50296">MTPHLSANLRSLVGSSKDIQGASLIDDDADYLQHVLDIPISWDSYSRIRPVVRRIGVTGNYKQVLDTFPTPANETPPGFRIDFNLEAEGILRVDLVRDISYDKNSQKRATNFLFSADSANPYEVAAIKSQLANLTCNPGIIYDLFINNPKANVGNKYKDRDEVMLALGEILGPGCDISVEVNNPFDDVEKILDEAEHFREMLSPYRVVIKIPHTGPINAENVDQLLQGDKLFSGRFDQGSTEDMLRGHNLAMILREKGFKINFTLMFEAQQTAMALQAKPYFINSFVRHRLAQSQEMKRLLDFFDLTEDVSYIEKLRSFMIAKDYLSPADKDMNLIEVMKMARRILQQRGVHGEGHIDGLDGVRHNLRMLRQVNLPETRLIICSMEGDYNYPDIDRLLADPEFADMMDRVVVTAEPEYLARFTSANQVVSYQRRFMNAASGAK</sequence>
<evidence type="ECO:0000256" key="1">
    <source>
        <dbReference type="ARBA" id="ARBA00023270"/>
    </source>
</evidence>
<evidence type="ECO:0000313" key="3">
    <source>
        <dbReference type="Proteomes" id="UP000192343"/>
    </source>
</evidence>
<name>A0A1Y1S2G3_9SPIO</name>
<keyword evidence="3" id="KW-1185">Reference proteome</keyword>
<dbReference type="EMBL" id="MWQY01000002">
    <property type="protein sequence ID" value="ORC37976.1"/>
    <property type="molecule type" value="Genomic_DNA"/>
</dbReference>
<gene>
    <name evidence="2" type="ORF">B4O97_01530</name>
</gene>
<dbReference type="SUPFAM" id="SSF51569">
    <property type="entry name" value="Aldolase"/>
    <property type="match status" value="1"/>
</dbReference>
<dbReference type="Proteomes" id="UP000192343">
    <property type="component" value="Unassembled WGS sequence"/>
</dbReference>
<proteinExistence type="predicted"/>
<accession>A0A1Y1S2G3</accession>
<dbReference type="InterPro" id="IPR013785">
    <property type="entry name" value="Aldolase_TIM"/>
</dbReference>
<evidence type="ECO:0000313" key="2">
    <source>
        <dbReference type="EMBL" id="ORC37976.1"/>
    </source>
</evidence>
<dbReference type="STRING" id="1963862.B4O97_01530"/>
<dbReference type="OrthoDB" id="3837796at2"/>
<dbReference type="InterPro" id="IPR001585">
    <property type="entry name" value="TAL/FSA"/>
</dbReference>